<comment type="caution">
    <text evidence="3">The sequence shown here is derived from an EMBL/GenBank/DDBJ whole genome shotgun (WGS) entry which is preliminary data.</text>
</comment>
<evidence type="ECO:0000313" key="4">
    <source>
        <dbReference type="Proteomes" id="UP000237608"/>
    </source>
</evidence>
<evidence type="ECO:0000259" key="2">
    <source>
        <dbReference type="Pfam" id="PF18935"/>
    </source>
</evidence>
<feature type="domain" description="DUF5683" evidence="2">
    <location>
        <begin position="59"/>
        <end position="208"/>
    </location>
</feature>
<dbReference type="EMBL" id="MSCL01000001">
    <property type="protein sequence ID" value="PQJ74848.1"/>
    <property type="molecule type" value="Genomic_DNA"/>
</dbReference>
<feature type="signal peptide" evidence="1">
    <location>
        <begin position="1"/>
        <end position="21"/>
    </location>
</feature>
<protein>
    <recommendedName>
        <fullName evidence="2">DUF5683 domain-containing protein</fullName>
    </recommendedName>
</protein>
<dbReference type="InterPro" id="IPR043738">
    <property type="entry name" value="DUF5683"/>
</dbReference>
<dbReference type="Proteomes" id="UP000237608">
    <property type="component" value="Unassembled WGS sequence"/>
</dbReference>
<keyword evidence="1" id="KW-0732">Signal</keyword>
<proteinExistence type="predicted"/>
<gene>
    <name evidence="3" type="ORF">BTO13_06125</name>
</gene>
<evidence type="ECO:0000256" key="1">
    <source>
        <dbReference type="SAM" id="SignalP"/>
    </source>
</evidence>
<accession>A0A2S7WB30</accession>
<feature type="chain" id="PRO_5015630542" description="DUF5683 domain-containing protein" evidence="1">
    <location>
        <begin position="22"/>
        <end position="208"/>
    </location>
</feature>
<dbReference type="Pfam" id="PF18935">
    <property type="entry name" value="DUF5683"/>
    <property type="match status" value="1"/>
</dbReference>
<dbReference type="AlphaFoldDB" id="A0A2S7WB30"/>
<dbReference type="OrthoDB" id="9813910at2"/>
<reference evidence="3 4" key="1">
    <citation type="submission" date="2016-12" db="EMBL/GenBank/DDBJ databases">
        <title>Trade-off between light-utilization and light-protection in marine flavobacteria.</title>
        <authorList>
            <person name="Kumagai Y."/>
            <person name="Yoshizawa S."/>
            <person name="Kogure K."/>
            <person name="Iwasaki W."/>
        </authorList>
    </citation>
    <scope>NUCLEOTIDE SEQUENCE [LARGE SCALE GENOMIC DNA]</scope>
    <source>
        <strain evidence="3 4">KCTC 22729</strain>
    </source>
</reference>
<keyword evidence="4" id="KW-1185">Reference proteome</keyword>
<organism evidence="3 4">
    <name type="scientific">Polaribacter gangjinensis</name>
    <dbReference type="NCBI Taxonomy" id="574710"/>
    <lineage>
        <taxon>Bacteria</taxon>
        <taxon>Pseudomonadati</taxon>
        <taxon>Bacteroidota</taxon>
        <taxon>Flavobacteriia</taxon>
        <taxon>Flavobacteriales</taxon>
        <taxon>Flavobacteriaceae</taxon>
    </lineage>
</organism>
<sequence length="208" mass="23873">MNLKQIILILCLSFLSESFFAQNDSLKIDTTKVKLLKIETIDTLKVSKKKEKKPAIYDPLAPSKAAFYSAIFPGMGQIYNKKYWKAPIVWGALALPVYYYQINNSDYKRYRTAYKLRKNGLPDEFTVDGVEIVSTQTLETAQEQLRENRDMSLLTGVILYILQIVEASVNAHLIQFNTDDNLTVKPQLIFDPIRIETPSIGLTFKYNF</sequence>
<name>A0A2S7WB30_9FLAO</name>
<evidence type="ECO:0000313" key="3">
    <source>
        <dbReference type="EMBL" id="PQJ74848.1"/>
    </source>
</evidence>
<dbReference type="RefSeq" id="WP_105045991.1">
    <property type="nucleotide sequence ID" value="NZ_CP150662.1"/>
</dbReference>